<evidence type="ECO:0000313" key="7">
    <source>
        <dbReference type="Proteomes" id="UP001565474"/>
    </source>
</evidence>
<feature type="region of interest" description="Disordered" evidence="4">
    <location>
        <begin position="156"/>
        <end position="183"/>
    </location>
</feature>
<dbReference type="InterPro" id="IPR038765">
    <property type="entry name" value="Papain-like_cys_pep_sf"/>
</dbReference>
<dbReference type="EMBL" id="JBGBZN010000002">
    <property type="protein sequence ID" value="MEY9473181.1"/>
    <property type="molecule type" value="Genomic_DNA"/>
</dbReference>
<protein>
    <submittedName>
        <fullName evidence="6">YopT-type cysteine protease-like protein</fullName>
    </submittedName>
</protein>
<keyword evidence="7" id="KW-1185">Reference proteome</keyword>
<sequence>MYNRLDGQYTRADQADGSIKPEDSSEFAQTLTEVARRESLPSGELIDRMGLCFSKPHTSESIVYSPSNSRHSSSLSSSSELSSADSPVRALFDYRTAELPEANVNGICVGLVAEWLLNLPSSPSSRMRALLPDTEKHRSAASRQEQYEELKAQLKNDGAEGSHNLQAKSTTLRDAGLEPSAEETRYRFDTSSCIDQIVKELTEDASMYLISLRFAAGGAHMIATVTSNGTTTLFDPNYGEFSVPSDEVGELFKSLAERYRSPPNKMYISTVVTQRVT</sequence>
<reference evidence="6 7" key="1">
    <citation type="submission" date="2024-07" db="EMBL/GenBank/DDBJ databases">
        <title>Genomic Encyclopedia of Type Strains, Phase V (KMG-V): Genome sequencing to study the core and pangenomes of soil and plant-associated prokaryotes.</title>
        <authorList>
            <person name="Whitman W."/>
        </authorList>
    </citation>
    <scope>NUCLEOTIDE SEQUENCE [LARGE SCALE GENOMIC DNA]</scope>
    <source>
        <strain evidence="6 7">USDA 222</strain>
    </source>
</reference>
<name>A0ABV4GNW1_9BRAD</name>
<dbReference type="Gene3D" id="3.90.70.20">
    <property type="match status" value="1"/>
</dbReference>
<keyword evidence="3" id="KW-0788">Thiol protease</keyword>
<evidence type="ECO:0000256" key="1">
    <source>
        <dbReference type="ARBA" id="ARBA00022670"/>
    </source>
</evidence>
<feature type="region of interest" description="Disordered" evidence="4">
    <location>
        <begin position="1"/>
        <end position="24"/>
    </location>
</feature>
<feature type="region of interest" description="Disordered" evidence="4">
    <location>
        <begin position="61"/>
        <end position="81"/>
    </location>
</feature>
<dbReference type="SUPFAM" id="SSF54001">
    <property type="entry name" value="Cysteine proteinases"/>
    <property type="match status" value="1"/>
</dbReference>
<gene>
    <name evidence="6" type="ORF">ABH992_005580</name>
</gene>
<organism evidence="6 7">
    <name type="scientific">Bradyrhizobium yuanmingense</name>
    <dbReference type="NCBI Taxonomy" id="108015"/>
    <lineage>
        <taxon>Bacteria</taxon>
        <taxon>Pseudomonadati</taxon>
        <taxon>Pseudomonadota</taxon>
        <taxon>Alphaproteobacteria</taxon>
        <taxon>Hyphomicrobiales</taxon>
        <taxon>Nitrobacteraceae</taxon>
        <taxon>Bradyrhizobium</taxon>
    </lineage>
</organism>
<evidence type="ECO:0000259" key="5">
    <source>
        <dbReference type="Pfam" id="PF03543"/>
    </source>
</evidence>
<dbReference type="Proteomes" id="UP001565474">
    <property type="component" value="Unassembled WGS sequence"/>
</dbReference>
<dbReference type="CDD" id="cd20497">
    <property type="entry name" value="C58_YopT-like"/>
    <property type="match status" value="1"/>
</dbReference>
<feature type="compositionally biased region" description="Low complexity" evidence="4">
    <location>
        <begin position="65"/>
        <end position="81"/>
    </location>
</feature>
<dbReference type="NCBIfam" id="TIGR01586">
    <property type="entry name" value="yopT_cys_prot"/>
    <property type="match status" value="1"/>
</dbReference>
<evidence type="ECO:0000256" key="4">
    <source>
        <dbReference type="SAM" id="MobiDB-lite"/>
    </source>
</evidence>
<accession>A0ABV4GNW1</accession>
<dbReference type="InterPro" id="IPR006473">
    <property type="entry name" value="Peptidase_C58_Yopt"/>
</dbReference>
<feature type="domain" description="Peptidase C58 YopT-type" evidence="5">
    <location>
        <begin position="90"/>
        <end position="265"/>
    </location>
</feature>
<evidence type="ECO:0000313" key="6">
    <source>
        <dbReference type="EMBL" id="MEY9473181.1"/>
    </source>
</evidence>
<keyword evidence="1" id="KW-0645">Protease</keyword>
<proteinExistence type="predicted"/>
<keyword evidence="2" id="KW-0378">Hydrolase</keyword>
<feature type="compositionally biased region" description="Polar residues" evidence="4">
    <location>
        <begin position="163"/>
        <end position="172"/>
    </location>
</feature>
<evidence type="ECO:0000256" key="3">
    <source>
        <dbReference type="ARBA" id="ARBA00022807"/>
    </source>
</evidence>
<dbReference type="Pfam" id="PF03543">
    <property type="entry name" value="Peptidase_C58"/>
    <property type="match status" value="1"/>
</dbReference>
<dbReference type="RefSeq" id="WP_036046642.1">
    <property type="nucleotide sequence ID" value="NZ_JBGBYD010000002.1"/>
</dbReference>
<comment type="caution">
    <text evidence="6">The sequence shown here is derived from an EMBL/GenBank/DDBJ whole genome shotgun (WGS) entry which is preliminary data.</text>
</comment>
<evidence type="ECO:0000256" key="2">
    <source>
        <dbReference type="ARBA" id="ARBA00022801"/>
    </source>
</evidence>